<evidence type="ECO:0000313" key="12">
    <source>
        <dbReference type="EMBL" id="RXZ86286.1"/>
    </source>
</evidence>
<evidence type="ECO:0000256" key="2">
    <source>
        <dbReference type="ARBA" id="ARBA00022475"/>
    </source>
</evidence>
<dbReference type="Proteomes" id="UP000581087">
    <property type="component" value="Unassembled WGS sequence"/>
</dbReference>
<organism evidence="12 13">
    <name type="scientific">Agromyces atrinae</name>
    <dbReference type="NCBI Taxonomy" id="592376"/>
    <lineage>
        <taxon>Bacteria</taxon>
        <taxon>Bacillati</taxon>
        <taxon>Actinomycetota</taxon>
        <taxon>Actinomycetes</taxon>
        <taxon>Micrococcales</taxon>
        <taxon>Microbacteriaceae</taxon>
        <taxon>Agromyces</taxon>
    </lineage>
</organism>
<evidence type="ECO:0000256" key="6">
    <source>
        <dbReference type="ARBA" id="ARBA00023136"/>
    </source>
</evidence>
<evidence type="ECO:0000313" key="11">
    <source>
        <dbReference type="EMBL" id="NYD65951.1"/>
    </source>
</evidence>
<reference evidence="12 13" key="1">
    <citation type="submission" date="2019-01" db="EMBL/GenBank/DDBJ databases">
        <title>Agromyces.</title>
        <authorList>
            <person name="Li J."/>
        </authorList>
    </citation>
    <scope>NUCLEOTIDE SEQUENCE [LARGE SCALE GENOMIC DNA]</scope>
    <source>
        <strain evidence="12 13">DSM 23870</strain>
    </source>
</reference>
<name>A0A4V1R286_9MICO</name>
<dbReference type="PANTHER" id="PTHR37820">
    <property type="entry name" value="CELL DIVISION PROTEIN DIVIB"/>
    <property type="match status" value="1"/>
</dbReference>
<sequence length="336" mass="35507">MKRPQGFDQPVRRQPARPPASTPSNPPSEPRATSTSRPSNETEPIDVIAPDVPIERATAPVIPLIDPGLTGATATAPDEHASDRASARAIKRAQRARRRFEKSEVRRFTVRGRRRRRAWVIGLGSVGALVVAVVLIAYSPLMALRTVEVIGAERVPAADIEAALSTQIGTPLPLLDRGRVDEAMKSFPLLQSYSTESRPPGTLVVRVVERVPVGIVREGDTFQLVDAAGVVMQSAAEPPAGFPLIEVEGGTTSAGFHAVTSVLRALPPEVLAQAVSASAATKDDVRLVLVGDTDVVWGSAENSSFKATVLATLMVSAPPDAVGGYDVSSPNSPVTF</sequence>
<keyword evidence="7" id="KW-0131">Cell cycle</keyword>
<dbReference type="OrthoDB" id="4793367at2"/>
<evidence type="ECO:0000256" key="4">
    <source>
        <dbReference type="ARBA" id="ARBA00022692"/>
    </source>
</evidence>
<keyword evidence="2" id="KW-1003">Cell membrane</keyword>
<feature type="compositionally biased region" description="Polar residues" evidence="8">
    <location>
        <begin position="31"/>
        <end position="42"/>
    </location>
</feature>
<proteinExistence type="predicted"/>
<comment type="caution">
    <text evidence="12">The sequence shown here is derived from an EMBL/GenBank/DDBJ whole genome shotgun (WGS) entry which is preliminary data.</text>
</comment>
<dbReference type="Proteomes" id="UP000292686">
    <property type="component" value="Unassembled WGS sequence"/>
</dbReference>
<keyword evidence="6 9" id="KW-0472">Membrane</keyword>
<evidence type="ECO:0000256" key="9">
    <source>
        <dbReference type="SAM" id="Phobius"/>
    </source>
</evidence>
<dbReference type="InterPro" id="IPR050487">
    <property type="entry name" value="FtsQ_DivIB"/>
</dbReference>
<dbReference type="EMBL" id="SDPM01000005">
    <property type="protein sequence ID" value="RXZ86286.1"/>
    <property type="molecule type" value="Genomic_DNA"/>
</dbReference>
<dbReference type="GO" id="GO:0005886">
    <property type="term" value="C:plasma membrane"/>
    <property type="evidence" value="ECO:0007669"/>
    <property type="project" value="TreeGrafter"/>
</dbReference>
<dbReference type="RefSeq" id="WP_129175070.1">
    <property type="nucleotide sequence ID" value="NZ_JACCBI010000001.1"/>
</dbReference>
<dbReference type="Pfam" id="PF03799">
    <property type="entry name" value="FtsQ_DivIB_C"/>
    <property type="match status" value="1"/>
</dbReference>
<dbReference type="InterPro" id="IPR034746">
    <property type="entry name" value="POTRA"/>
</dbReference>
<feature type="region of interest" description="Disordered" evidence="8">
    <location>
        <begin position="1"/>
        <end position="49"/>
    </location>
</feature>
<feature type="transmembrane region" description="Helical" evidence="9">
    <location>
        <begin position="118"/>
        <end position="138"/>
    </location>
</feature>
<feature type="compositionally biased region" description="Pro residues" evidence="8">
    <location>
        <begin position="16"/>
        <end position="29"/>
    </location>
</feature>
<dbReference type="AlphaFoldDB" id="A0A4V1R286"/>
<keyword evidence="5 9" id="KW-1133">Transmembrane helix</keyword>
<dbReference type="PANTHER" id="PTHR37820:SF1">
    <property type="entry name" value="CELL DIVISION PROTEIN FTSQ"/>
    <property type="match status" value="1"/>
</dbReference>
<evidence type="ECO:0000256" key="8">
    <source>
        <dbReference type="SAM" id="MobiDB-lite"/>
    </source>
</evidence>
<accession>A0A4V1R286</accession>
<evidence type="ECO:0000313" key="14">
    <source>
        <dbReference type="Proteomes" id="UP000581087"/>
    </source>
</evidence>
<dbReference type="InterPro" id="IPR005548">
    <property type="entry name" value="Cell_div_FtsQ/DivIB_C"/>
</dbReference>
<comment type="subcellular location">
    <subcellularLocation>
        <location evidence="1">Membrane</location>
    </subcellularLocation>
</comment>
<evidence type="ECO:0000256" key="1">
    <source>
        <dbReference type="ARBA" id="ARBA00004370"/>
    </source>
</evidence>
<dbReference type="GO" id="GO:0051301">
    <property type="term" value="P:cell division"/>
    <property type="evidence" value="ECO:0007669"/>
    <property type="project" value="UniProtKB-KW"/>
</dbReference>
<dbReference type="EMBL" id="JACCBI010000001">
    <property type="protein sequence ID" value="NYD65951.1"/>
    <property type="molecule type" value="Genomic_DNA"/>
</dbReference>
<evidence type="ECO:0000256" key="7">
    <source>
        <dbReference type="ARBA" id="ARBA00023306"/>
    </source>
</evidence>
<dbReference type="Pfam" id="PF08478">
    <property type="entry name" value="POTRA_1"/>
    <property type="match status" value="1"/>
</dbReference>
<evidence type="ECO:0000313" key="13">
    <source>
        <dbReference type="Proteomes" id="UP000292686"/>
    </source>
</evidence>
<evidence type="ECO:0000256" key="5">
    <source>
        <dbReference type="ARBA" id="ARBA00022989"/>
    </source>
</evidence>
<dbReference type="InterPro" id="IPR013685">
    <property type="entry name" value="POTRA_FtsQ_type"/>
</dbReference>
<gene>
    <name evidence="11" type="ORF">BJ972_000470</name>
    <name evidence="12" type="ORF">ESP50_11040</name>
</gene>
<feature type="domain" description="POTRA" evidence="10">
    <location>
        <begin position="142"/>
        <end position="210"/>
    </location>
</feature>
<reference evidence="11 14" key="2">
    <citation type="submission" date="2020-07" db="EMBL/GenBank/DDBJ databases">
        <title>Sequencing the genomes of 1000 actinobacteria strains.</title>
        <authorList>
            <person name="Klenk H.-P."/>
        </authorList>
    </citation>
    <scope>NUCLEOTIDE SEQUENCE [LARGE SCALE GENOMIC DNA]</scope>
    <source>
        <strain evidence="11 14">DSM 23870</strain>
    </source>
</reference>
<evidence type="ECO:0000256" key="3">
    <source>
        <dbReference type="ARBA" id="ARBA00022618"/>
    </source>
</evidence>
<protein>
    <submittedName>
        <fullName evidence="11">Cell division protein FtsQ</fullName>
    </submittedName>
    <submittedName>
        <fullName evidence="12">FtsQ-type POTRA domain-containing protein</fullName>
    </submittedName>
</protein>
<evidence type="ECO:0000259" key="10">
    <source>
        <dbReference type="PROSITE" id="PS51779"/>
    </source>
</evidence>
<keyword evidence="13" id="KW-1185">Reference proteome</keyword>
<dbReference type="PROSITE" id="PS51779">
    <property type="entry name" value="POTRA"/>
    <property type="match status" value="1"/>
</dbReference>
<keyword evidence="4 9" id="KW-0812">Transmembrane</keyword>
<keyword evidence="3 11" id="KW-0132">Cell division</keyword>